<evidence type="ECO:0000313" key="2">
    <source>
        <dbReference type="EMBL" id="MBX7490908.1"/>
    </source>
</evidence>
<keyword evidence="1" id="KW-1133">Transmembrane helix</keyword>
<gene>
    <name evidence="2" type="ORF">K4G57_05455</name>
</gene>
<dbReference type="RefSeq" id="WP_221532166.1">
    <property type="nucleotide sequence ID" value="NZ_JAIGYP010000006.1"/>
</dbReference>
<reference evidence="2 3" key="1">
    <citation type="submission" date="2021-08" db="EMBL/GenBank/DDBJ databases">
        <title>Helicobacter spp. isolated from feces of Anatolian Ground Squirrel (Spermophilus xanthoprymnus) in Turkey.</title>
        <authorList>
            <person name="Aydin F."/>
            <person name="Abay S."/>
            <person name="Kayman T."/>
            <person name="Karakaya E."/>
            <person name="Saticioglu I.B."/>
        </authorList>
    </citation>
    <scope>NUCLEOTIDE SEQUENCE [LARGE SCALE GENOMIC DNA]</scope>
    <source>
        <strain evidence="2 3">Faydin-H70</strain>
    </source>
</reference>
<sequence>MTDRFFNKERFKKALFIGSLIGVLVGFSGCISAKTDAFLLGAGLGAGTTAYLLNGGSIAGYSLRSFQNGDRNPTTQQYRDFSIPSELEWQYMGEEIFSEAQLQQAQGMGKFY</sequence>
<keyword evidence="1" id="KW-0472">Membrane</keyword>
<evidence type="ECO:0000256" key="1">
    <source>
        <dbReference type="SAM" id="Phobius"/>
    </source>
</evidence>
<dbReference type="EMBL" id="JAIGYQ010000006">
    <property type="protein sequence ID" value="MBX7490908.1"/>
    <property type="molecule type" value="Genomic_DNA"/>
</dbReference>
<dbReference type="Proteomes" id="UP000700059">
    <property type="component" value="Unassembled WGS sequence"/>
</dbReference>
<dbReference type="PROSITE" id="PS51257">
    <property type="entry name" value="PROKAR_LIPOPROTEIN"/>
    <property type="match status" value="1"/>
</dbReference>
<protein>
    <recommendedName>
        <fullName evidence="4">Lipoprotein</fullName>
    </recommendedName>
</protein>
<proteinExistence type="predicted"/>
<feature type="transmembrane region" description="Helical" evidence="1">
    <location>
        <begin position="43"/>
        <end position="63"/>
    </location>
</feature>
<accession>A0ABS7JND0</accession>
<keyword evidence="3" id="KW-1185">Reference proteome</keyword>
<organism evidence="2 3">
    <name type="scientific">Helicobacter turcicus</name>
    <dbReference type="NCBI Taxonomy" id="2867412"/>
    <lineage>
        <taxon>Bacteria</taxon>
        <taxon>Pseudomonadati</taxon>
        <taxon>Campylobacterota</taxon>
        <taxon>Epsilonproteobacteria</taxon>
        <taxon>Campylobacterales</taxon>
        <taxon>Helicobacteraceae</taxon>
        <taxon>Helicobacter</taxon>
    </lineage>
</organism>
<comment type="caution">
    <text evidence="2">The sequence shown here is derived from an EMBL/GenBank/DDBJ whole genome shotgun (WGS) entry which is preliminary data.</text>
</comment>
<evidence type="ECO:0000313" key="3">
    <source>
        <dbReference type="Proteomes" id="UP000700059"/>
    </source>
</evidence>
<keyword evidence="1" id="KW-0812">Transmembrane</keyword>
<evidence type="ECO:0008006" key="4">
    <source>
        <dbReference type="Google" id="ProtNLM"/>
    </source>
</evidence>
<name>A0ABS7JND0_9HELI</name>